<dbReference type="GO" id="GO:0003676">
    <property type="term" value="F:nucleic acid binding"/>
    <property type="evidence" value="ECO:0007669"/>
    <property type="project" value="InterPro"/>
</dbReference>
<dbReference type="Gene3D" id="3.40.50.150">
    <property type="entry name" value="Vaccinia Virus protein VP39"/>
    <property type="match status" value="1"/>
</dbReference>
<sequence>MSSRNRGTVSNKDDYYVTPHWLISEFLDAVNPASPQAKTPLDLGNDILDPSAGGCDKYPMSYPVVLNTHGYFNVESWDIRTDSRASKKGHDFLSCEGQEQYDTVITNPPFSISEEFLNNALTYVKPHGLVIMLQRVNWLGTQKRFEMWKTMPLHSVFVHHKRPGFNPEKPSKTDSIEYAHFVFCKTAKENLTPNLFVI</sequence>
<organism evidence="1 2">
    <name type="scientific">Pseudoalteromonas phage C5a</name>
    <dbReference type="NCBI Taxonomy" id="1916107"/>
    <lineage>
        <taxon>Viruses</taxon>
        <taxon>Duplodnaviria</taxon>
        <taxon>Heunggongvirae</taxon>
        <taxon>Uroviricota</taxon>
        <taxon>Caudoviricetes</taxon>
        <taxon>Peduoviridae</taxon>
        <taxon>Catalunyavirus</taxon>
        <taxon>Catalunyavirus C5a</taxon>
    </lineage>
</organism>
<accession>A0A1L5C2A0</accession>
<gene>
    <name evidence="1" type="ORF">C5a_17</name>
</gene>
<dbReference type="PROSITE" id="PS00092">
    <property type="entry name" value="N6_MTASE"/>
    <property type="match status" value="1"/>
</dbReference>
<dbReference type="SUPFAM" id="SSF53335">
    <property type="entry name" value="S-adenosyl-L-methionine-dependent methyltransferases"/>
    <property type="match status" value="1"/>
</dbReference>
<evidence type="ECO:0000313" key="2">
    <source>
        <dbReference type="Proteomes" id="UP000222283"/>
    </source>
</evidence>
<dbReference type="GO" id="GO:0032259">
    <property type="term" value="P:methylation"/>
    <property type="evidence" value="ECO:0007669"/>
    <property type="project" value="UniProtKB-KW"/>
</dbReference>
<proteinExistence type="predicted"/>
<name>A0A1L5C2A0_9CAUD</name>
<evidence type="ECO:0000313" key="1">
    <source>
        <dbReference type="EMBL" id="APM00227.1"/>
    </source>
</evidence>
<protein>
    <submittedName>
        <fullName evidence="1">DNA methylase</fullName>
    </submittedName>
</protein>
<keyword evidence="1" id="KW-0808">Transferase</keyword>
<keyword evidence="1" id="KW-0489">Methyltransferase</keyword>
<reference evidence="1 2" key="1">
    <citation type="submission" date="2016-10" db="EMBL/GenBank/DDBJ databases">
        <title>An insight into ecological interactions, comparative genomics and biogeography of Pseudoalteromonas phages.</title>
        <authorList>
            <person name="Lara E."/>
            <person name="Vaque D."/>
            <person name="Sa E.L."/>
            <person name="Salazar G."/>
            <person name="Sanchez P."/>
            <person name="Duhaime M.B."/>
            <person name="Ignacio-Espinoza J."/>
            <person name="Santos F."/>
            <person name="Roux S."/>
            <person name="Anton J."/>
            <person name="Sullivan M.B."/>
            <person name="Acinas S.G."/>
        </authorList>
    </citation>
    <scope>NUCLEOTIDE SEQUENCE [LARGE SCALE GENOMIC DNA]</scope>
    <source>
        <strain evidence="1 2">C5a</strain>
    </source>
</reference>
<dbReference type="InterPro" id="IPR002052">
    <property type="entry name" value="DNA_methylase_N6_adenine_CS"/>
</dbReference>
<dbReference type="EMBL" id="KY045851">
    <property type="protein sequence ID" value="APM00227.1"/>
    <property type="molecule type" value="Genomic_DNA"/>
</dbReference>
<dbReference type="GO" id="GO:0008168">
    <property type="term" value="F:methyltransferase activity"/>
    <property type="evidence" value="ECO:0007669"/>
    <property type="project" value="UniProtKB-KW"/>
</dbReference>
<dbReference type="Proteomes" id="UP000222283">
    <property type="component" value="Segment"/>
</dbReference>
<dbReference type="InterPro" id="IPR029063">
    <property type="entry name" value="SAM-dependent_MTases_sf"/>
</dbReference>
<keyword evidence="2" id="KW-1185">Reference proteome</keyword>